<accession>A0A134BG40</accession>
<dbReference type="STRING" id="322095.HMPREF3185_00042"/>
<dbReference type="Proteomes" id="UP000070224">
    <property type="component" value="Unassembled WGS sequence"/>
</dbReference>
<comment type="caution">
    <text evidence="1">The sequence shown here is derived from an EMBL/GenBank/DDBJ whole genome shotgun (WGS) entry which is preliminary data.</text>
</comment>
<proteinExistence type="predicted"/>
<protein>
    <submittedName>
        <fullName evidence="1">Uncharacterized protein</fullName>
    </submittedName>
</protein>
<gene>
    <name evidence="1" type="ORF">HMPREF3185_00042</name>
</gene>
<dbReference type="PATRIC" id="fig|322095.3.peg.42"/>
<keyword evidence="2" id="KW-1185">Reference proteome</keyword>
<evidence type="ECO:0000313" key="2">
    <source>
        <dbReference type="Proteomes" id="UP000070224"/>
    </source>
</evidence>
<sequence length="40" mass="4704">MKLSLSKRPLLKPISSMHALSSTELLRLKIPIFKARRWKQ</sequence>
<reference evidence="2" key="1">
    <citation type="submission" date="2016-01" db="EMBL/GenBank/DDBJ databases">
        <authorList>
            <person name="Mitreva M."/>
            <person name="Pepin K.H."/>
            <person name="Mihindukulasuriya K.A."/>
            <person name="Fulton R."/>
            <person name="Fronick C."/>
            <person name="O'Laughlin M."/>
            <person name="Miner T."/>
            <person name="Herter B."/>
            <person name="Rosa B.A."/>
            <person name="Cordes M."/>
            <person name="Tomlinson C."/>
            <person name="Wollam A."/>
            <person name="Palsikar V.B."/>
            <person name="Mardis E.R."/>
            <person name="Wilson R.K."/>
        </authorList>
    </citation>
    <scope>NUCLEOTIDE SEQUENCE [LARGE SCALE GENOMIC DNA]</scope>
    <source>
        <strain evidence="2">KA00683</strain>
    </source>
</reference>
<dbReference type="EMBL" id="LSDK01000005">
    <property type="protein sequence ID" value="KXB78914.1"/>
    <property type="molecule type" value="Genomic_DNA"/>
</dbReference>
<evidence type="ECO:0000313" key="1">
    <source>
        <dbReference type="EMBL" id="KXB78914.1"/>
    </source>
</evidence>
<organism evidence="1 2">
    <name type="scientific">Porphyromonas somerae</name>
    <dbReference type="NCBI Taxonomy" id="322095"/>
    <lineage>
        <taxon>Bacteria</taxon>
        <taxon>Pseudomonadati</taxon>
        <taxon>Bacteroidota</taxon>
        <taxon>Bacteroidia</taxon>
        <taxon>Bacteroidales</taxon>
        <taxon>Porphyromonadaceae</taxon>
        <taxon>Porphyromonas</taxon>
    </lineage>
</organism>
<name>A0A134BG40_9PORP</name>
<dbReference type="AlphaFoldDB" id="A0A134BG40"/>